<dbReference type="Pfam" id="PF13365">
    <property type="entry name" value="Trypsin_2"/>
    <property type="match status" value="1"/>
</dbReference>
<dbReference type="InterPro" id="IPR009003">
    <property type="entry name" value="Peptidase_S1_PA"/>
</dbReference>
<dbReference type="AlphaFoldDB" id="A0A5E4S762"/>
<evidence type="ECO:0000256" key="5">
    <source>
        <dbReference type="SAM" id="SignalP"/>
    </source>
</evidence>
<evidence type="ECO:0000313" key="6">
    <source>
        <dbReference type="EMBL" id="VVD70923.1"/>
    </source>
</evidence>
<evidence type="ECO:0000256" key="1">
    <source>
        <dbReference type="ARBA" id="ARBA00010541"/>
    </source>
</evidence>
<dbReference type="Gene3D" id="2.40.10.10">
    <property type="entry name" value="Trypsin-like serine proteases"/>
    <property type="match status" value="2"/>
</dbReference>
<evidence type="ECO:0000256" key="4">
    <source>
        <dbReference type="SAM" id="MobiDB-lite"/>
    </source>
</evidence>
<keyword evidence="2 6" id="KW-0645">Protease</keyword>
<evidence type="ECO:0000256" key="2">
    <source>
        <dbReference type="ARBA" id="ARBA00022670"/>
    </source>
</evidence>
<feature type="chain" id="PRO_5023073619" evidence="5">
    <location>
        <begin position="21"/>
        <end position="445"/>
    </location>
</feature>
<keyword evidence="5" id="KW-0732">Signal</keyword>
<keyword evidence="3 6" id="KW-0378">Hydrolase</keyword>
<dbReference type="Proteomes" id="UP000366945">
    <property type="component" value="Unassembled WGS sequence"/>
</dbReference>
<sequence length="445" mass="47872">MLNRLFAATLAATISVPALALDAEKLYEKVSPSIWVVNTFTKDGKRVGQGSAVVVAPQRLATNCHVLRSAVKVVVQRRNTTHLAELELVDPERDICQLKVEDMSAPPVTRAPMNSLRVGQKVYALGSPSGQELTLSDGIISSLRHDSADRIELIQTSAPISPGSSGGGLFDVDGRLLGLTTLMLADSRHLNQNLNYALPASYLDELPARSKAALAARETSASRAAAEKRATETREAAAGTVGARWEYTITDLFTGVKSRVALVVERIDGDKLYMNNGGRVEMADGKLLEMSQPILGEMDASMPAGGWIKPNMKPGQTWDMRYSPPGTPGRTLNLSARVVQEESINTAAGKFDVQRIEYEGNLIETPTRHQGRSQQSAAYKATLWYSPQINRVVRMKAQSISPFVQINEMVELSALPGGQRAVAPRTAAAGNGADTKATGPASLLQ</sequence>
<proteinExistence type="inferred from homology"/>
<dbReference type="Gene3D" id="2.40.360.20">
    <property type="match status" value="1"/>
</dbReference>
<gene>
    <name evidence="6" type="primary">degQ_1</name>
    <name evidence="6" type="ORF">PPN31114_00604</name>
</gene>
<protein>
    <submittedName>
        <fullName evidence="6">Periplasmic pH-dependent serine endoprotease DegQ</fullName>
        <ecNumber evidence="6">3.4.21.107</ecNumber>
    </submittedName>
</protein>
<dbReference type="InterPro" id="IPR001940">
    <property type="entry name" value="Peptidase_S1C"/>
</dbReference>
<dbReference type="PANTHER" id="PTHR43343:SF3">
    <property type="entry name" value="PROTEASE DO-LIKE 8, CHLOROPLASTIC"/>
    <property type="match status" value="1"/>
</dbReference>
<feature type="signal peptide" evidence="5">
    <location>
        <begin position="1"/>
        <end position="20"/>
    </location>
</feature>
<organism evidence="6 7">
    <name type="scientific">Pandoraea pneumonica</name>
    <dbReference type="NCBI Taxonomy" id="2508299"/>
    <lineage>
        <taxon>Bacteria</taxon>
        <taxon>Pseudomonadati</taxon>
        <taxon>Pseudomonadota</taxon>
        <taxon>Betaproteobacteria</taxon>
        <taxon>Burkholderiales</taxon>
        <taxon>Burkholderiaceae</taxon>
        <taxon>Pandoraea</taxon>
    </lineage>
</organism>
<keyword evidence="7" id="KW-1185">Reference proteome</keyword>
<feature type="region of interest" description="Disordered" evidence="4">
    <location>
        <begin position="425"/>
        <end position="445"/>
    </location>
</feature>
<comment type="similarity">
    <text evidence="1">Belongs to the peptidase S1C family.</text>
</comment>
<dbReference type="InterPro" id="IPR051201">
    <property type="entry name" value="Chloro_Bact_Ser_Proteases"/>
</dbReference>
<dbReference type="PANTHER" id="PTHR43343">
    <property type="entry name" value="PEPTIDASE S12"/>
    <property type="match status" value="1"/>
</dbReference>
<dbReference type="GO" id="GO:0004252">
    <property type="term" value="F:serine-type endopeptidase activity"/>
    <property type="evidence" value="ECO:0007669"/>
    <property type="project" value="InterPro"/>
</dbReference>
<dbReference type="EC" id="3.4.21.107" evidence="6"/>
<evidence type="ECO:0000256" key="3">
    <source>
        <dbReference type="ARBA" id="ARBA00022801"/>
    </source>
</evidence>
<dbReference type="RefSeq" id="WP_150677993.1">
    <property type="nucleotide sequence ID" value="NZ_CABPSK010000001.1"/>
</dbReference>
<dbReference type="SUPFAM" id="SSF50494">
    <property type="entry name" value="Trypsin-like serine proteases"/>
    <property type="match status" value="1"/>
</dbReference>
<dbReference type="GeneID" id="300402668"/>
<reference evidence="6 7" key="1">
    <citation type="submission" date="2019-08" db="EMBL/GenBank/DDBJ databases">
        <authorList>
            <person name="Peeters C."/>
        </authorList>
    </citation>
    <scope>NUCLEOTIDE SEQUENCE [LARGE SCALE GENOMIC DNA]</scope>
    <source>
        <strain evidence="6 7">LMG 31114</strain>
    </source>
</reference>
<evidence type="ECO:0000313" key="7">
    <source>
        <dbReference type="Proteomes" id="UP000366945"/>
    </source>
</evidence>
<dbReference type="GO" id="GO:0006508">
    <property type="term" value="P:proteolysis"/>
    <property type="evidence" value="ECO:0007669"/>
    <property type="project" value="UniProtKB-KW"/>
</dbReference>
<dbReference type="PRINTS" id="PR00834">
    <property type="entry name" value="PROTEASES2C"/>
</dbReference>
<accession>A0A5E4S762</accession>
<name>A0A5E4S762_9BURK</name>
<dbReference type="EMBL" id="CABPSK010000001">
    <property type="protein sequence ID" value="VVD70923.1"/>
    <property type="molecule type" value="Genomic_DNA"/>
</dbReference>
<dbReference type="OrthoDB" id="8559002at2"/>
<dbReference type="InterPro" id="IPR043504">
    <property type="entry name" value="Peptidase_S1_PA_chymotrypsin"/>
</dbReference>